<dbReference type="RefSeq" id="WP_012683518.1">
    <property type="nucleotide sequence ID" value="NC_012489.1"/>
</dbReference>
<keyword evidence="2" id="KW-1185">Reference proteome</keyword>
<gene>
    <name evidence="1" type="ordered locus">GAU_2029</name>
</gene>
<dbReference type="PANTHER" id="PTHR41700:SF1">
    <property type="entry name" value="N-ACETYLTRANSFERASE DOMAIN-CONTAINING PROTEIN"/>
    <property type="match status" value="1"/>
</dbReference>
<dbReference type="HOGENOM" id="CLU_061573_1_0_0"/>
<dbReference type="Gene3D" id="3.40.630.30">
    <property type="match status" value="1"/>
</dbReference>
<organism evidence="1 2">
    <name type="scientific">Gemmatimonas aurantiaca (strain DSM 14586 / JCM 11422 / NBRC 100505 / T-27)</name>
    <dbReference type="NCBI Taxonomy" id="379066"/>
    <lineage>
        <taxon>Bacteria</taxon>
        <taxon>Pseudomonadati</taxon>
        <taxon>Gemmatimonadota</taxon>
        <taxon>Gemmatimonadia</taxon>
        <taxon>Gemmatimonadales</taxon>
        <taxon>Gemmatimonadaceae</taxon>
        <taxon>Gemmatimonas</taxon>
    </lineage>
</organism>
<protein>
    <recommendedName>
        <fullName evidence="3">N-acetyltransferase domain-containing protein</fullName>
    </recommendedName>
</protein>
<proteinExistence type="predicted"/>
<dbReference type="AlphaFoldDB" id="C1A994"/>
<dbReference type="SUPFAM" id="SSF55729">
    <property type="entry name" value="Acyl-CoA N-acyltransferases (Nat)"/>
    <property type="match status" value="1"/>
</dbReference>
<dbReference type="STRING" id="379066.GAU_2029"/>
<name>C1A994_GEMAT</name>
<dbReference type="InterPro" id="IPR038764">
    <property type="entry name" value="GNAT_N_AcTrfase_prd"/>
</dbReference>
<dbReference type="eggNOG" id="COG3375">
    <property type="taxonomic scope" value="Bacteria"/>
</dbReference>
<dbReference type="InterPro" id="IPR016181">
    <property type="entry name" value="Acyl_CoA_acyltransferase"/>
</dbReference>
<accession>C1A994</accession>
<sequence length="270" mass="29431">MIIRRVVSLEEYQECVQVQEEIWGPGFRELVPVAILLVAQKLGGICAAAFAPDGRMLGFVFGLTGIKDGELAHWSDLLAVRSDARGAHIGERLKHYQRALCIASGLPTMYWTFDPLVARNAHLNLMRLGATASEYVVNMYGNNTGSPLHGAVDTDRWVARWELAATTTPPSPAAPHRDGVYVVRPSPTDGTPIEEAHPNATVVRVAVPVDLESLGVLQRTAWRNATRRAFMDHLGAGFDVIGFHRAHEGEPPFYELIAPAGFSHSSSTSS</sequence>
<evidence type="ECO:0000313" key="2">
    <source>
        <dbReference type="Proteomes" id="UP000002209"/>
    </source>
</evidence>
<dbReference type="Proteomes" id="UP000002209">
    <property type="component" value="Chromosome"/>
</dbReference>
<evidence type="ECO:0000313" key="1">
    <source>
        <dbReference type="EMBL" id="BAH39071.1"/>
    </source>
</evidence>
<evidence type="ECO:0008006" key="3">
    <source>
        <dbReference type="Google" id="ProtNLM"/>
    </source>
</evidence>
<dbReference type="OrthoDB" id="9797990at2"/>
<reference evidence="2" key="1">
    <citation type="submission" date="2006-03" db="EMBL/GenBank/DDBJ databases">
        <title>Complete genome sequence of Gemmatimonas aurantiaca T-27 that represents a novel phylum Gemmatimonadetes.</title>
        <authorList>
            <person name="Takasaki K."/>
            <person name="Ichikawa N."/>
            <person name="Miura H."/>
            <person name="Matsushita S."/>
            <person name="Watanabe Y."/>
            <person name="Oguchi A."/>
            <person name="Ankai A."/>
            <person name="Yashiro I."/>
            <person name="Takahashi M."/>
            <person name="Terui Y."/>
            <person name="Fukui S."/>
            <person name="Yokoyama H."/>
            <person name="Tanikawa S."/>
            <person name="Hanada S."/>
            <person name="Kamagata Y."/>
            <person name="Fujita N."/>
        </authorList>
    </citation>
    <scope>NUCLEOTIDE SEQUENCE [LARGE SCALE GENOMIC DNA]</scope>
    <source>
        <strain evidence="2">T-27 / DSM 14586 / JCM 11422 / NBRC 100505</strain>
    </source>
</reference>
<dbReference type="EMBL" id="AP009153">
    <property type="protein sequence ID" value="BAH39071.1"/>
    <property type="molecule type" value="Genomic_DNA"/>
</dbReference>
<dbReference type="KEGG" id="gau:GAU_2029"/>
<dbReference type="PANTHER" id="PTHR41700">
    <property type="entry name" value="GCN5-RELATED N-ACETYLTRANSFERASE"/>
    <property type="match status" value="1"/>
</dbReference>